<evidence type="ECO:0000256" key="1">
    <source>
        <dbReference type="ARBA" id="ARBA00022679"/>
    </source>
</evidence>
<name>A0A124FMW5_9CHLR</name>
<proteinExistence type="predicted"/>
<gene>
    <name evidence="4" type="ORF">XD73_1082</name>
</gene>
<dbReference type="InterPro" id="IPR029056">
    <property type="entry name" value="Ribokinase-like"/>
</dbReference>
<dbReference type="AlphaFoldDB" id="A0A124FMW5"/>
<dbReference type="PANTHER" id="PTHR47098:SF2">
    <property type="entry name" value="PROTEIN MAK32"/>
    <property type="match status" value="1"/>
</dbReference>
<evidence type="ECO:0000256" key="2">
    <source>
        <dbReference type="ARBA" id="ARBA00022777"/>
    </source>
</evidence>
<evidence type="ECO:0000313" key="5">
    <source>
        <dbReference type="Proteomes" id="UP000064249"/>
    </source>
</evidence>
<keyword evidence="2" id="KW-0418">Kinase</keyword>
<sequence>DLNTTHFQNPVQHFADRGLSYPTELLGYRSNIKNHCSRIDPLPQSIQISDIPEAYLDAGAVHICPIDYLSHLMLPSIFRQGQVSIITLSSTTGYMDPSFWEEIPGLLSEITAFITTEEEIRNLFLGRQTDLWEMAKILGSFGPEYVIIHTASFGYYLYDREGNKRWTVPDYQSKRVDPTGAGDAFAGGFLAGYRELYDPLEAAVMGSIAASVVTEGSGVYYAADTMPELIRARQAALKELVREV</sequence>
<accession>A0A124FMW5</accession>
<evidence type="ECO:0000313" key="4">
    <source>
        <dbReference type="EMBL" id="KUK46046.1"/>
    </source>
</evidence>
<reference evidence="4 5" key="1">
    <citation type="journal article" date="2015" name="MBio">
        <title>Genome-Resolved Metagenomic Analysis Reveals Roles for Candidate Phyla and Other Microbial Community Members in Biogeochemical Transformations in Oil Reservoirs.</title>
        <authorList>
            <person name="Hu P."/>
            <person name="Tom L."/>
            <person name="Singh A."/>
            <person name="Thomas B.C."/>
            <person name="Baker B.J."/>
            <person name="Piceno Y.M."/>
            <person name="Andersen G.L."/>
            <person name="Banfield J.F."/>
        </authorList>
    </citation>
    <scope>NUCLEOTIDE SEQUENCE [LARGE SCALE GENOMIC DNA]</scope>
    <source>
        <strain evidence="4">46_16</strain>
    </source>
</reference>
<keyword evidence="1" id="KW-0808">Transferase</keyword>
<dbReference type="InterPro" id="IPR011611">
    <property type="entry name" value="PfkB_dom"/>
</dbReference>
<dbReference type="EMBL" id="LGFU01000083">
    <property type="protein sequence ID" value="KUK46046.1"/>
    <property type="molecule type" value="Genomic_DNA"/>
</dbReference>
<protein>
    <recommendedName>
        <fullName evidence="3">Carbohydrate kinase PfkB domain-containing protein</fullName>
    </recommendedName>
</protein>
<dbReference type="GO" id="GO:0016301">
    <property type="term" value="F:kinase activity"/>
    <property type="evidence" value="ECO:0007669"/>
    <property type="project" value="UniProtKB-KW"/>
</dbReference>
<dbReference type="Pfam" id="PF00294">
    <property type="entry name" value="PfkB"/>
    <property type="match status" value="1"/>
</dbReference>
<feature type="domain" description="Carbohydrate kinase PfkB" evidence="3">
    <location>
        <begin position="94"/>
        <end position="224"/>
    </location>
</feature>
<dbReference type="PROSITE" id="PS00584">
    <property type="entry name" value="PFKB_KINASES_2"/>
    <property type="match status" value="1"/>
</dbReference>
<feature type="non-terminal residue" evidence="4">
    <location>
        <position position="1"/>
    </location>
</feature>
<dbReference type="SUPFAM" id="SSF53613">
    <property type="entry name" value="Ribokinase-like"/>
    <property type="match status" value="1"/>
</dbReference>
<dbReference type="Gene3D" id="3.40.1190.20">
    <property type="match status" value="1"/>
</dbReference>
<organism evidence="4 5">
    <name type="scientific">Anaerolinea thermophila</name>
    <dbReference type="NCBI Taxonomy" id="167964"/>
    <lineage>
        <taxon>Bacteria</taxon>
        <taxon>Bacillati</taxon>
        <taxon>Chloroflexota</taxon>
        <taxon>Anaerolineae</taxon>
        <taxon>Anaerolineales</taxon>
        <taxon>Anaerolineaceae</taxon>
        <taxon>Anaerolinea</taxon>
    </lineage>
</organism>
<comment type="caution">
    <text evidence="4">The sequence shown here is derived from an EMBL/GenBank/DDBJ whole genome shotgun (WGS) entry which is preliminary data.</text>
</comment>
<dbReference type="Proteomes" id="UP000064249">
    <property type="component" value="Unassembled WGS sequence"/>
</dbReference>
<evidence type="ECO:0000259" key="3">
    <source>
        <dbReference type="Pfam" id="PF00294"/>
    </source>
</evidence>
<dbReference type="InterPro" id="IPR002173">
    <property type="entry name" value="Carboh/pur_kinase_PfkB_CS"/>
</dbReference>
<dbReference type="PANTHER" id="PTHR47098">
    <property type="entry name" value="PROTEIN MAK32"/>
    <property type="match status" value="1"/>
</dbReference>